<evidence type="ECO:0000313" key="4">
    <source>
        <dbReference type="Proteomes" id="UP001152049"/>
    </source>
</evidence>
<comment type="caution">
    <text evidence="3">The sequence shown here is derived from an EMBL/GenBank/DDBJ whole genome shotgun (WGS) entry which is preliminary data.</text>
</comment>
<keyword evidence="4" id="KW-1185">Reference proteome</keyword>
<proteinExistence type="predicted"/>
<feature type="transmembrane region" description="Helical" evidence="2">
    <location>
        <begin position="220"/>
        <end position="242"/>
    </location>
</feature>
<feature type="transmembrane region" description="Helical" evidence="2">
    <location>
        <begin position="397"/>
        <end position="416"/>
    </location>
</feature>
<dbReference type="OrthoDB" id="194358at2759"/>
<protein>
    <submittedName>
        <fullName evidence="3">Uncharacterized protein</fullName>
    </submittedName>
</protein>
<accession>A0A9W8RN02</accession>
<sequence>MAPIGIITIIVSAIRVGGPMWLKAVVGRAKENISNIEMELMSSTSREVCDLYNGTSIVRSAGTAPVWEYICLFPKGSTGSSSAKSLQIRFMTLKQAVDGGLLEEMAEAPNKSSPRSGKVMHKFQGADGGARATTTSVTTKKTLRNKLLSFRHLGLNAPEECDAEQGTPHEHSDHLQARNNEGVLENAAATDETPILTIIHDISLDAPNISLNLQNSHNRIWIRLVATIGVVLQSGVMIFFGLMTHPKYKSHFQRDDKPVANHAAPMTVTGTGLVVLAMIICGHVIESSTEEKFYRTTKDFEIGMYWVQQEQTVADQVFESFVTYPSSPRSIITMSRRKVVHPEVPKFSQAFRPYLWSQALSSVLNLSVLEVKTTIGAFIGVAGFVVQFIGLRAMNSWATLAQLVAVALMTFLRAIVRPGFTNSFEKAKLLPGFELDWLAWELVKKAKGDEISTESSIPGKTTSSTSMSSTEVTDPGKQHISPGFWAVNSGGSVEYKPFREPPIRNNQPTSYSNSEAYDVMTMRRGLCKLAGFQGRNSSITVNLALAIEKAMGIFFPHETEGKVYRWCLDIVHSRTNPTKGSKQQIWFDISHNGTSWQVLADNFDACLSLWSYTIQQEEEKSGEESQLRDPAGDDDDSWLRKSRSGLCFRLLGPKNEQLVQDLKWWAPQGTEMVIEIDKIAKYETKTGKGITKDRLSRKVDCSRIVGYSPSVLPPRSNISGLQALDISPAVSKVEKDGASLAIEARDSLVDLFAKDLLFSFMQSAEKTMKHPLPTKAELRPDASFSDHEIVCSLWNQDLTDLAEAFRKLGFGHEQEAFIGIVSPFSMAQRLPFPQALFDCVWSKIMKGFDGSSVEKWLKILEHLAQSYLKKDVGIWERYLALLVEVVREISTRVDLITKGNLGGNSTRRQDIWLLQGLKRILRAECAHKELFICLAYLYEKQRRRMTERVFALEVFTSHEPSHFPRYLHLTKLHHAAMSTSKIELKDILKSDKLSYGYIN</sequence>
<evidence type="ECO:0000256" key="1">
    <source>
        <dbReference type="SAM" id="MobiDB-lite"/>
    </source>
</evidence>
<evidence type="ECO:0000313" key="3">
    <source>
        <dbReference type="EMBL" id="KAJ4246272.1"/>
    </source>
</evidence>
<gene>
    <name evidence="3" type="ORF">NW762_013623</name>
</gene>
<dbReference type="EMBL" id="JAOQAZ010000043">
    <property type="protein sequence ID" value="KAJ4246272.1"/>
    <property type="molecule type" value="Genomic_DNA"/>
</dbReference>
<feature type="region of interest" description="Disordered" evidence="1">
    <location>
        <begin position="452"/>
        <end position="477"/>
    </location>
</feature>
<dbReference type="Proteomes" id="UP001152049">
    <property type="component" value="Unassembled WGS sequence"/>
</dbReference>
<feature type="transmembrane region" description="Helical" evidence="2">
    <location>
        <begin position="263"/>
        <end position="285"/>
    </location>
</feature>
<reference evidence="3" key="1">
    <citation type="submission" date="2022-09" db="EMBL/GenBank/DDBJ databases">
        <title>Fusarium specimens isolated from Avocado Roots.</title>
        <authorList>
            <person name="Stajich J."/>
            <person name="Roper C."/>
            <person name="Heimlech-Rivalta G."/>
        </authorList>
    </citation>
    <scope>NUCLEOTIDE SEQUENCE</scope>
    <source>
        <strain evidence="3">CF00136</strain>
    </source>
</reference>
<keyword evidence="2" id="KW-0472">Membrane</keyword>
<evidence type="ECO:0000256" key="2">
    <source>
        <dbReference type="SAM" id="Phobius"/>
    </source>
</evidence>
<keyword evidence="2" id="KW-0812">Transmembrane</keyword>
<feature type="compositionally biased region" description="Low complexity" evidence="1">
    <location>
        <begin position="461"/>
        <end position="473"/>
    </location>
</feature>
<keyword evidence="2" id="KW-1133">Transmembrane helix</keyword>
<organism evidence="3 4">
    <name type="scientific">Fusarium torreyae</name>
    <dbReference type="NCBI Taxonomy" id="1237075"/>
    <lineage>
        <taxon>Eukaryota</taxon>
        <taxon>Fungi</taxon>
        <taxon>Dikarya</taxon>
        <taxon>Ascomycota</taxon>
        <taxon>Pezizomycotina</taxon>
        <taxon>Sordariomycetes</taxon>
        <taxon>Hypocreomycetidae</taxon>
        <taxon>Hypocreales</taxon>
        <taxon>Nectriaceae</taxon>
        <taxon>Fusarium</taxon>
    </lineage>
</organism>
<feature type="region of interest" description="Disordered" evidence="1">
    <location>
        <begin position="108"/>
        <end position="137"/>
    </location>
</feature>
<name>A0A9W8RN02_9HYPO</name>
<dbReference type="AlphaFoldDB" id="A0A9W8RN02"/>